<organism evidence="1 2">
    <name type="scientific">Zobellia amurskyensis</name>
    <dbReference type="NCBI Taxonomy" id="248905"/>
    <lineage>
        <taxon>Bacteria</taxon>
        <taxon>Pseudomonadati</taxon>
        <taxon>Bacteroidota</taxon>
        <taxon>Flavobacteriia</taxon>
        <taxon>Flavobacteriales</taxon>
        <taxon>Flavobacteriaceae</taxon>
        <taxon>Zobellia</taxon>
    </lineage>
</organism>
<comment type="caution">
    <text evidence="1">The sequence shown here is derived from an EMBL/GenBank/DDBJ whole genome shotgun (WGS) entry which is preliminary data.</text>
</comment>
<dbReference type="OrthoDB" id="595091at2"/>
<dbReference type="AlphaFoldDB" id="A0A7X3CZL4"/>
<dbReference type="RefSeq" id="WP_155598579.1">
    <property type="nucleotide sequence ID" value="NZ_RCNR01000002.1"/>
</dbReference>
<dbReference type="Gene3D" id="3.40.50.1820">
    <property type="entry name" value="alpha/beta hydrolase"/>
    <property type="match status" value="1"/>
</dbReference>
<dbReference type="InterPro" id="IPR029058">
    <property type="entry name" value="AB_hydrolase_fold"/>
</dbReference>
<dbReference type="SUPFAM" id="SSF53474">
    <property type="entry name" value="alpha/beta-Hydrolases"/>
    <property type="match status" value="1"/>
</dbReference>
<gene>
    <name evidence="1" type="ORF">D9O36_01730</name>
</gene>
<accession>A0A7X3CZL4</accession>
<protein>
    <submittedName>
        <fullName evidence="1">Esterase</fullName>
    </submittedName>
</protein>
<proteinExistence type="predicted"/>
<dbReference type="Proteomes" id="UP000540519">
    <property type="component" value="Unassembled WGS sequence"/>
</dbReference>
<evidence type="ECO:0000313" key="1">
    <source>
        <dbReference type="EMBL" id="MUH34549.1"/>
    </source>
</evidence>
<keyword evidence="2" id="KW-1185">Reference proteome</keyword>
<name>A0A7X3CZL4_9FLAO</name>
<sequence>MDYSENTVSYTTTNSYATLNALTDQTKNVWIVLHGIGYLSRYFLRYFDELPPQENFIIAPQAPSKYYLNNKYRHVGASWLTKEDTKQETQNVLTYLDAIYTSQSIPESCNLIVFGYSQGVSIATRWVASRKIKCNHLVLYAGGIPTELQPSDFDFLKENGTKTTTLVGNADEYLTEEKLASETKRIEHLFNGKAEQIFFEGGHEVKKELILNLV</sequence>
<dbReference type="EMBL" id="RCNR01000002">
    <property type="protein sequence ID" value="MUH34549.1"/>
    <property type="molecule type" value="Genomic_DNA"/>
</dbReference>
<evidence type="ECO:0000313" key="2">
    <source>
        <dbReference type="Proteomes" id="UP000540519"/>
    </source>
</evidence>
<reference evidence="1 2" key="1">
    <citation type="journal article" date="2019" name="Mar. Drugs">
        <title>Comparative Genomics and CAZyme Genome Repertoires of Marine Zobellia amurskyensis KMM 3526(T) and Zobellia laminariae KMM 3676(T).</title>
        <authorList>
            <person name="Chernysheva N."/>
            <person name="Bystritskaya E."/>
            <person name="Stenkova A."/>
            <person name="Golovkin I."/>
            <person name="Nedashkovskaya O."/>
            <person name="Isaeva M."/>
        </authorList>
    </citation>
    <scope>NUCLEOTIDE SEQUENCE [LARGE SCALE GENOMIC DNA]</scope>
    <source>
        <strain evidence="1 2">KMM 3526</strain>
    </source>
</reference>